<evidence type="ECO:0000313" key="1">
    <source>
        <dbReference type="EMBL" id="CQD10818.1"/>
    </source>
</evidence>
<dbReference type="EMBL" id="CTEF01000001">
    <property type="protein sequence ID" value="CQD10818.1"/>
    <property type="molecule type" value="Genomic_DNA"/>
</dbReference>
<organism evidence="1 3">
    <name type="scientific">Mycolicibacterium conceptionense</name>
    <dbReference type="NCBI Taxonomy" id="451644"/>
    <lineage>
        <taxon>Bacteria</taxon>
        <taxon>Bacillati</taxon>
        <taxon>Actinomycetota</taxon>
        <taxon>Actinomycetes</taxon>
        <taxon>Mycobacteriales</taxon>
        <taxon>Mycobacteriaceae</taxon>
        <taxon>Mycolicibacterium</taxon>
    </lineage>
</organism>
<gene>
    <name evidence="2" type="ORF">AWB98_27845</name>
    <name evidence="1" type="ORF">BN970_02153</name>
</gene>
<proteinExistence type="predicted"/>
<evidence type="ECO:0000313" key="4">
    <source>
        <dbReference type="Proteomes" id="UP000193811"/>
    </source>
</evidence>
<name>A0A0U1DCF5_9MYCO</name>
<evidence type="ECO:0000313" key="2">
    <source>
        <dbReference type="EMBL" id="ORV21338.1"/>
    </source>
</evidence>
<accession>A0A0U1DCF5</accession>
<dbReference type="EMBL" id="LQOP01000033">
    <property type="protein sequence ID" value="ORV21338.1"/>
    <property type="molecule type" value="Genomic_DNA"/>
</dbReference>
<keyword evidence="4" id="KW-1185">Reference proteome</keyword>
<reference evidence="1 3" key="1">
    <citation type="submission" date="2015-03" db="EMBL/GenBank/DDBJ databases">
        <authorList>
            <person name="Murphy D."/>
        </authorList>
    </citation>
    <scope>NUCLEOTIDE SEQUENCE [LARGE SCALE GENOMIC DNA]</scope>
    <source>
        <strain evidence="1 3">D16</strain>
    </source>
</reference>
<dbReference type="RefSeq" id="WP_085142502.1">
    <property type="nucleotide sequence ID" value="NZ_JACKVA010000034.1"/>
</dbReference>
<dbReference type="AlphaFoldDB" id="A0A0U1DCF5"/>
<sequence length="77" mass="8583">MTTEYERLHAFTRLLYDTAELLRVKGRTLAADVVHDEAVHFARERDIARTAEDLGADIDNPITTMDLGQLPDDGVVG</sequence>
<protein>
    <submittedName>
        <fullName evidence="1">Uncharacterized protein</fullName>
    </submittedName>
</protein>
<dbReference type="Proteomes" id="UP000182227">
    <property type="component" value="Unassembled WGS sequence"/>
</dbReference>
<reference evidence="2 4" key="2">
    <citation type="submission" date="2016-01" db="EMBL/GenBank/DDBJ databases">
        <title>The new phylogeny of the genus Mycobacterium.</title>
        <authorList>
            <person name="Tarcisio F."/>
            <person name="Conor M."/>
            <person name="Antonella G."/>
            <person name="Elisabetta G."/>
            <person name="Giulia F.S."/>
            <person name="Sara T."/>
            <person name="Anna F."/>
            <person name="Clotilde B."/>
            <person name="Roberto B."/>
            <person name="Veronica D.S."/>
            <person name="Fabio R."/>
            <person name="Monica P."/>
            <person name="Olivier J."/>
            <person name="Enrico T."/>
            <person name="Nicola S."/>
        </authorList>
    </citation>
    <scope>NUCLEOTIDE SEQUENCE [LARGE SCALE GENOMIC DNA]</scope>
    <source>
        <strain evidence="2 4">CCUG 50187</strain>
    </source>
</reference>
<evidence type="ECO:0000313" key="3">
    <source>
        <dbReference type="Proteomes" id="UP000182227"/>
    </source>
</evidence>
<dbReference type="Proteomes" id="UP000193811">
    <property type="component" value="Unassembled WGS sequence"/>
</dbReference>
<dbReference type="GeneID" id="44299323"/>